<evidence type="ECO:0000256" key="6">
    <source>
        <dbReference type="ARBA" id="ARBA00022737"/>
    </source>
</evidence>
<dbReference type="InterPro" id="IPR036431">
    <property type="entry name" value="ARID_dom_sf"/>
</dbReference>
<evidence type="ECO:0000256" key="13">
    <source>
        <dbReference type="PROSITE-ProRule" id="PRU00146"/>
    </source>
</evidence>
<dbReference type="PROSITE" id="PS01359">
    <property type="entry name" value="ZF_PHD_1"/>
    <property type="match status" value="1"/>
</dbReference>
<dbReference type="InterPro" id="IPR003349">
    <property type="entry name" value="JmjN"/>
</dbReference>
<feature type="compositionally biased region" description="Pro residues" evidence="15">
    <location>
        <begin position="1619"/>
        <end position="1651"/>
    </location>
</feature>
<feature type="region of interest" description="Disordered" evidence="15">
    <location>
        <begin position="318"/>
        <end position="424"/>
    </location>
</feature>
<dbReference type="PANTHER" id="PTHR10694">
    <property type="entry name" value="LYSINE-SPECIFIC DEMETHYLASE"/>
    <property type="match status" value="1"/>
</dbReference>
<evidence type="ECO:0000256" key="3">
    <source>
        <dbReference type="ARBA" id="ARBA00006801"/>
    </source>
</evidence>
<evidence type="ECO:0000259" key="18">
    <source>
        <dbReference type="PROSITE" id="PS51183"/>
    </source>
</evidence>
<dbReference type="PROSITE" id="PS51184">
    <property type="entry name" value="JMJC"/>
    <property type="match status" value="1"/>
</dbReference>
<feature type="domain" description="JmjC" evidence="19">
    <location>
        <begin position="583"/>
        <end position="749"/>
    </location>
</feature>
<evidence type="ECO:0000256" key="12">
    <source>
        <dbReference type="ARBA" id="ARBA00048734"/>
    </source>
</evidence>
<feature type="compositionally biased region" description="Polar residues" evidence="15">
    <location>
        <begin position="320"/>
        <end position="339"/>
    </location>
</feature>
<dbReference type="Pfam" id="PF01388">
    <property type="entry name" value="ARID"/>
    <property type="match status" value="1"/>
</dbReference>
<dbReference type="InterPro" id="IPR019787">
    <property type="entry name" value="Znf_PHD-finger"/>
</dbReference>
<keyword evidence="8" id="KW-0862">Zinc</keyword>
<dbReference type="SUPFAM" id="SSF57903">
    <property type="entry name" value="FYVE/PHD zinc finger"/>
    <property type="match status" value="2"/>
</dbReference>
<accession>A0ABR1K1S2</accession>
<evidence type="ECO:0000313" key="20">
    <source>
        <dbReference type="EMBL" id="KAK7470271.1"/>
    </source>
</evidence>
<dbReference type="SMART" id="SM00501">
    <property type="entry name" value="BRIGHT"/>
    <property type="match status" value="1"/>
</dbReference>
<evidence type="ECO:0000256" key="5">
    <source>
        <dbReference type="ARBA" id="ARBA00022723"/>
    </source>
</evidence>
<feature type="compositionally biased region" description="Polar residues" evidence="15">
    <location>
        <begin position="1"/>
        <end position="12"/>
    </location>
</feature>
<comment type="cofactor">
    <cofactor evidence="1">
        <name>Fe(2+)</name>
        <dbReference type="ChEBI" id="CHEBI:29033"/>
    </cofactor>
</comment>
<feature type="region of interest" description="Disordered" evidence="15">
    <location>
        <begin position="1"/>
        <end position="90"/>
    </location>
</feature>
<dbReference type="InterPro" id="IPR001606">
    <property type="entry name" value="ARID_dom"/>
</dbReference>
<feature type="domain" description="PHD-type" evidence="16">
    <location>
        <begin position="429"/>
        <end position="479"/>
    </location>
</feature>
<dbReference type="SMART" id="SM01014">
    <property type="entry name" value="ARID"/>
    <property type="match status" value="1"/>
</dbReference>
<evidence type="ECO:0000259" key="16">
    <source>
        <dbReference type="PROSITE" id="PS50016"/>
    </source>
</evidence>
<comment type="catalytic activity">
    <reaction evidence="12">
        <text>N(6),N(6),N(6)-trimethyl-L-lysyl(4)-[histone H3] + 3 2-oxoglutarate + 3 O2 = L-lysyl(4)-[histone H3] + 3 formaldehyde + 3 succinate + 3 CO2</text>
        <dbReference type="Rhea" id="RHEA:60208"/>
        <dbReference type="Rhea" id="RHEA-COMP:15537"/>
        <dbReference type="Rhea" id="RHEA-COMP:15547"/>
        <dbReference type="ChEBI" id="CHEBI:15379"/>
        <dbReference type="ChEBI" id="CHEBI:16526"/>
        <dbReference type="ChEBI" id="CHEBI:16810"/>
        <dbReference type="ChEBI" id="CHEBI:16842"/>
        <dbReference type="ChEBI" id="CHEBI:29969"/>
        <dbReference type="ChEBI" id="CHEBI:30031"/>
        <dbReference type="ChEBI" id="CHEBI:61961"/>
        <dbReference type="EC" id="1.14.11.67"/>
    </reaction>
</comment>
<dbReference type="Gene3D" id="1.10.150.60">
    <property type="entry name" value="ARID DNA-binding domain"/>
    <property type="match status" value="1"/>
</dbReference>
<feature type="coiled-coil region" evidence="14">
    <location>
        <begin position="1059"/>
        <end position="1086"/>
    </location>
</feature>
<dbReference type="PANTHER" id="PTHR10694:SF33">
    <property type="entry name" value="LYSINE-SPECIFIC DEMETHYLASE 5"/>
    <property type="match status" value="1"/>
</dbReference>
<feature type="compositionally biased region" description="Low complexity" evidence="15">
    <location>
        <begin position="352"/>
        <end position="365"/>
    </location>
</feature>
<dbReference type="InterPro" id="IPR013637">
    <property type="entry name" value="Lys_sp_deMease-like_dom"/>
</dbReference>
<keyword evidence="6" id="KW-0677">Repeat</keyword>
<dbReference type="PROSITE" id="PS51011">
    <property type="entry name" value="ARID"/>
    <property type="match status" value="1"/>
</dbReference>
<feature type="domain" description="JmjN" evidence="18">
    <location>
        <begin position="160"/>
        <end position="201"/>
    </location>
</feature>
<dbReference type="EC" id="1.14.11.67" evidence="4"/>
<evidence type="ECO:0000256" key="9">
    <source>
        <dbReference type="ARBA" id="ARBA00023002"/>
    </source>
</evidence>
<evidence type="ECO:0000256" key="2">
    <source>
        <dbReference type="ARBA" id="ARBA00004123"/>
    </source>
</evidence>
<dbReference type="EMBL" id="JBANRG010000002">
    <property type="protein sequence ID" value="KAK7470271.1"/>
    <property type="molecule type" value="Genomic_DNA"/>
</dbReference>
<feature type="compositionally biased region" description="Basic and acidic residues" evidence="15">
    <location>
        <begin position="390"/>
        <end position="399"/>
    </location>
</feature>
<dbReference type="Pfam" id="PF02928">
    <property type="entry name" value="zf-C5HC2"/>
    <property type="match status" value="1"/>
</dbReference>
<evidence type="ECO:0000256" key="14">
    <source>
        <dbReference type="SAM" id="Coils"/>
    </source>
</evidence>
<feature type="compositionally biased region" description="Low complexity" evidence="15">
    <location>
        <begin position="1717"/>
        <end position="1726"/>
    </location>
</feature>
<keyword evidence="7 13" id="KW-0863">Zinc-finger</keyword>
<dbReference type="PROSITE" id="PS50016">
    <property type="entry name" value="ZF_PHD_2"/>
    <property type="match status" value="1"/>
</dbReference>
<dbReference type="InterPro" id="IPR048615">
    <property type="entry name" value="KDM5_C-hel"/>
</dbReference>
<dbReference type="SMART" id="SM00545">
    <property type="entry name" value="JmjN"/>
    <property type="match status" value="1"/>
</dbReference>
<dbReference type="PROSITE" id="PS51183">
    <property type="entry name" value="JMJN"/>
    <property type="match status" value="1"/>
</dbReference>
<evidence type="ECO:0000256" key="1">
    <source>
        <dbReference type="ARBA" id="ARBA00001954"/>
    </source>
</evidence>
<dbReference type="InterPro" id="IPR013083">
    <property type="entry name" value="Znf_RING/FYVE/PHD"/>
</dbReference>
<keyword evidence="14" id="KW-0175">Coiled coil</keyword>
<dbReference type="SMART" id="SM00558">
    <property type="entry name" value="JmjC"/>
    <property type="match status" value="1"/>
</dbReference>
<evidence type="ECO:0000313" key="21">
    <source>
        <dbReference type="Proteomes" id="UP001498398"/>
    </source>
</evidence>
<evidence type="ECO:0000259" key="17">
    <source>
        <dbReference type="PROSITE" id="PS51011"/>
    </source>
</evidence>
<feature type="domain" description="ARID" evidence="17">
    <location>
        <begin position="225"/>
        <end position="316"/>
    </location>
</feature>
<reference evidence="20 21" key="1">
    <citation type="submission" date="2024-01" db="EMBL/GenBank/DDBJ databases">
        <title>A draft genome for the cacao thread blight pathogen Marasmiellus scandens.</title>
        <authorList>
            <person name="Baruah I.K."/>
            <person name="Leung J."/>
            <person name="Bukari Y."/>
            <person name="Amoako-Attah I."/>
            <person name="Meinhardt L.W."/>
            <person name="Bailey B.A."/>
            <person name="Cohen S.P."/>
        </authorList>
    </citation>
    <scope>NUCLEOTIDE SEQUENCE [LARGE SCALE GENOMIC DNA]</scope>
    <source>
        <strain evidence="20 21">GH-19</strain>
    </source>
</reference>
<dbReference type="SUPFAM" id="SSF51197">
    <property type="entry name" value="Clavaminate synthase-like"/>
    <property type="match status" value="1"/>
</dbReference>
<dbReference type="SUPFAM" id="SSF46774">
    <property type="entry name" value="ARID-like"/>
    <property type="match status" value="1"/>
</dbReference>
<evidence type="ECO:0000259" key="19">
    <source>
        <dbReference type="PROSITE" id="PS51184"/>
    </source>
</evidence>
<organism evidence="20 21">
    <name type="scientific">Marasmiellus scandens</name>
    <dbReference type="NCBI Taxonomy" id="2682957"/>
    <lineage>
        <taxon>Eukaryota</taxon>
        <taxon>Fungi</taxon>
        <taxon>Dikarya</taxon>
        <taxon>Basidiomycota</taxon>
        <taxon>Agaricomycotina</taxon>
        <taxon>Agaricomycetes</taxon>
        <taxon>Agaricomycetidae</taxon>
        <taxon>Agaricales</taxon>
        <taxon>Marasmiineae</taxon>
        <taxon>Omphalotaceae</taxon>
        <taxon>Marasmiellus</taxon>
    </lineage>
</organism>
<dbReference type="Pfam" id="PF21323">
    <property type="entry name" value="KDM5_C-hel"/>
    <property type="match status" value="1"/>
</dbReference>
<dbReference type="Proteomes" id="UP001498398">
    <property type="component" value="Unassembled WGS sequence"/>
</dbReference>
<dbReference type="SMART" id="SM00249">
    <property type="entry name" value="PHD"/>
    <property type="match status" value="3"/>
</dbReference>
<dbReference type="InterPro" id="IPR011011">
    <property type="entry name" value="Znf_FYVE_PHD"/>
</dbReference>
<keyword evidence="5" id="KW-0479">Metal-binding</keyword>
<dbReference type="Pfam" id="PF02375">
    <property type="entry name" value="JmjN"/>
    <property type="match status" value="1"/>
</dbReference>
<comment type="similarity">
    <text evidence="3">Belongs to the JARID1 histone demethylase family.</text>
</comment>
<dbReference type="InterPro" id="IPR019786">
    <property type="entry name" value="Zinc_finger_PHD-type_CS"/>
</dbReference>
<dbReference type="InterPro" id="IPR004198">
    <property type="entry name" value="Znf_C5HC2"/>
</dbReference>
<comment type="caution">
    <text evidence="20">The sequence shown here is derived from an EMBL/GenBank/DDBJ whole genome shotgun (WGS) entry which is preliminary data.</text>
</comment>
<keyword evidence="11" id="KW-0539">Nucleus</keyword>
<evidence type="ECO:0000256" key="7">
    <source>
        <dbReference type="ARBA" id="ARBA00022771"/>
    </source>
</evidence>
<dbReference type="Pfam" id="PF02373">
    <property type="entry name" value="JmjC"/>
    <property type="match status" value="1"/>
</dbReference>
<evidence type="ECO:0000256" key="4">
    <source>
        <dbReference type="ARBA" id="ARBA00012902"/>
    </source>
</evidence>
<feature type="compositionally biased region" description="Basic and acidic residues" evidence="15">
    <location>
        <begin position="411"/>
        <end position="424"/>
    </location>
</feature>
<proteinExistence type="inferred from homology"/>
<feature type="region of interest" description="Disordered" evidence="15">
    <location>
        <begin position="1612"/>
        <end position="1845"/>
    </location>
</feature>
<sequence length="1845" mass="208839">MHGSPKSTTPRGTPSRRGKSPRIASPSASQSSAPPQPDAANNTTDSFFSCLSIPVEGATPIGDDNANAAPTPPPSQPSPDEPKRAPRKSKTDALVALNNHAMSTDDNEEYLSLANLAEMYRNAKPIPVDPILDLSTVRTTAPRHFSHPKNIQRPFGLQDCPEYYPTDEEFRDPMAYITSISKEAKQYGICKIVPPEGWQMPFMTDTERFRFKTRLQRLNNIEASSRAKLNFLEQLYRFHKQQGNPRVVVPTINQKPLDLWLLRKEVHKQGGFNAVNKARKWIDIGRTMGYIGLPTLPSQLRHAYARVILPYEDFCERGRNSPTSPARGTQSKPQVNGTPGKSVHPAQNGDISAPSSPLTTSSSPLSEPPDESESKEQVANARPRRSTRRMSQETPKKPAVEPTPLATPVFHDCKPQPEVESKDKSALDDAPCEICGKLDNGPKMLLCDGCDLGFHMFCLDPPLESIPADEWYCHPCLTSTGGDFGFDEGEEHSLSSFQARDREFRQVWFKSHLPPSAVKGKKVDDPTVSRFGDVTITEYDVENEFWRLVQSPDETVEIEYGADIHSTTHGSAMPTLETFPLNPYSKDPWNLNNIPVLSESLLRYIKSDISGMTVPWTYVGMTFSTFCWHNEDHYTYSVNFMHWGETKTWYGVPGEDAEKFEAAIQYEAPDLFELQPDLLFQLVTLMNPKRLTESGVRVYACNQRAGEFVLTFPKAYHAGFNHGLNFNEAVNFALPDWLPQGRDCVQRYRVFRKLPVFSHDELLITITEHSSSIKTALWLSDSLNEMTDREMDVRKKARAMGLKETLDRNTGPQPEEQYQCNICKVFCYLSQITCNHFHNKVVCVEHASLLCDKCDPGNDMTLRKRFEDQELLELRDRFAERAAVPSVWQNKLKKLLIESPRPHLRSLKALLAEGDRIHLNFNLPEIYTLRKCVTRATEWVETANSFTLRKQGRKRPRRSRGRLAQNDLEEGLERPDKTLVDLHALLMEVEKFGFDCPEIATLRNLSQQAEDLKAAAVALLGLPSVEKEKEEFMQKAQSLVLDASSLNVLIDEVVEVEKIVDREQLVKELEEKLEDSKMTLNLDEVRQYLSRAHQCNLSSEHEYIKLLDARLREGSGWEERVKTVLAQPVKTIEDLEEFANLDNSVPLDPSLVDRILATLDKAKEYERIATSWLCPEPGVAKPRPMDVMKLTKRASDFSIVRLQEAHSRAKIAQELEEQSEQVLKGQYARGTNEDLFKSIQEWKVYAAEHLLSIFSLPSFEKLEAQVKAHEHWLTDLPWYCQTHQAPHSNSVLQDVMESTHPDDDQPPNDEYFTCICFQPVRPPPPGSQSDAVQCDHCFARFHGECAKNGGSCPFCDHHHWNGEIRKDRSYHFCFLPNILMSAPDITKRYSEEWRNLETIVNRVDRLSTVIGQFLAYTSQPSNQHPTYIHQVRHYMRKLYKIQFAVSPHPEISYGLDLAGLHRILAGRPKKKRKAKLVFGQDVDQDWSDKTRCICRGRTPYLLNYPSVACTQCERRYHAGCVFYPLDHKPEPYVCPLCCLRKNKPYRWSEVRVTPPVVESHPPNKYVNVKEMLEQGSQDVIYISLPNPYTETLFVELVEYVPGQPEIGHHIMQRSHSPQNRPPPITHQAPLPPGAPAMPYPPSSSQVPPPPWSRWGAVATPSRPPSTQRRQTIDLPQSRKRKHPEEPEETYPPMASLPAEPSSKRRVVLPPPTPQIPPTQSQPHTPVLAPPPQPSPVQTLSPSLAKLMSPVDQVSPRPLYGSSPHPAARNGLESHHASPPLRNGGVEILNSPPMRGLGDSPRLPPIRNNHEVRNGHANSPPPIRTGNGIDLHNSPPVRKVMMSPGK</sequence>
<dbReference type="Pfam" id="PF08429">
    <property type="entry name" value="PLU-1"/>
    <property type="match status" value="1"/>
</dbReference>
<keyword evidence="21" id="KW-1185">Reference proteome</keyword>
<dbReference type="InterPro" id="IPR003347">
    <property type="entry name" value="JmjC_dom"/>
</dbReference>
<gene>
    <name evidence="20" type="ORF">VKT23_001703</name>
</gene>
<evidence type="ECO:0000256" key="10">
    <source>
        <dbReference type="ARBA" id="ARBA00023004"/>
    </source>
</evidence>
<dbReference type="Gene3D" id="2.60.120.650">
    <property type="entry name" value="Cupin"/>
    <property type="match status" value="1"/>
</dbReference>
<evidence type="ECO:0000256" key="8">
    <source>
        <dbReference type="ARBA" id="ARBA00022833"/>
    </source>
</evidence>
<feature type="compositionally biased region" description="Low complexity" evidence="15">
    <location>
        <begin position="24"/>
        <end position="33"/>
    </location>
</feature>
<dbReference type="InterPro" id="IPR001965">
    <property type="entry name" value="Znf_PHD"/>
</dbReference>
<feature type="compositionally biased region" description="Pro residues" evidence="15">
    <location>
        <begin position="70"/>
        <end position="79"/>
    </location>
</feature>
<evidence type="ECO:0000256" key="11">
    <source>
        <dbReference type="ARBA" id="ARBA00023242"/>
    </source>
</evidence>
<dbReference type="CDD" id="cd16100">
    <property type="entry name" value="ARID"/>
    <property type="match status" value="1"/>
</dbReference>
<comment type="subcellular location">
    <subcellularLocation>
        <location evidence="2">Nucleus</location>
    </subcellularLocation>
</comment>
<dbReference type="Pfam" id="PF00628">
    <property type="entry name" value="PHD"/>
    <property type="match status" value="1"/>
</dbReference>
<evidence type="ECO:0000256" key="15">
    <source>
        <dbReference type="SAM" id="MobiDB-lite"/>
    </source>
</evidence>
<name>A0ABR1K1S2_9AGAR</name>
<dbReference type="Gene3D" id="3.30.40.10">
    <property type="entry name" value="Zinc/RING finger domain, C3HC4 (zinc finger)"/>
    <property type="match status" value="2"/>
</dbReference>
<protein>
    <recommendedName>
        <fullName evidence="4">[histone H3]-trimethyl-L-lysine(4) demethylase</fullName>
        <ecNumber evidence="4">1.14.11.67</ecNumber>
    </recommendedName>
</protein>
<dbReference type="CDD" id="cd15543">
    <property type="entry name" value="PHD_RSF1"/>
    <property type="match status" value="1"/>
</dbReference>
<keyword evidence="9" id="KW-0560">Oxidoreductase</keyword>
<keyword evidence="10" id="KW-0408">Iron</keyword>